<evidence type="ECO:0000313" key="6">
    <source>
        <dbReference type="EMBL" id="KDP37252.1"/>
    </source>
</evidence>
<dbReference type="InterPro" id="IPR033467">
    <property type="entry name" value="Tesmin/TSO1-like_CXC"/>
</dbReference>
<feature type="compositionally biased region" description="Polar residues" evidence="4">
    <location>
        <begin position="301"/>
        <end position="314"/>
    </location>
</feature>
<dbReference type="AlphaFoldDB" id="A0A067KMD5"/>
<dbReference type="GO" id="GO:0006355">
    <property type="term" value="P:regulation of DNA-templated transcription"/>
    <property type="evidence" value="ECO:0007669"/>
    <property type="project" value="TreeGrafter"/>
</dbReference>
<accession>A0A067KMD5</accession>
<evidence type="ECO:0000256" key="1">
    <source>
        <dbReference type="ARBA" id="ARBA00004123"/>
    </source>
</evidence>
<dbReference type="OrthoDB" id="6283463at2759"/>
<feature type="domain" description="CRC" evidence="5">
    <location>
        <begin position="15"/>
        <end position="137"/>
    </location>
</feature>
<name>A0A067KMD5_JATCU</name>
<dbReference type="EMBL" id="KK914415">
    <property type="protein sequence ID" value="KDP37252.1"/>
    <property type="molecule type" value="Genomic_DNA"/>
</dbReference>
<dbReference type="Proteomes" id="UP000027138">
    <property type="component" value="Unassembled WGS sequence"/>
</dbReference>
<evidence type="ECO:0000313" key="7">
    <source>
        <dbReference type="Proteomes" id="UP000027138"/>
    </source>
</evidence>
<comment type="subcellular location">
    <subcellularLocation>
        <location evidence="1">Nucleus</location>
    </subcellularLocation>
</comment>
<dbReference type="PROSITE" id="PS51634">
    <property type="entry name" value="CRC"/>
    <property type="match status" value="1"/>
</dbReference>
<keyword evidence="3" id="KW-0539">Nucleus</keyword>
<dbReference type="STRING" id="180498.A0A067KMD5"/>
<reference evidence="6 7" key="1">
    <citation type="journal article" date="2014" name="PLoS ONE">
        <title>Global Analysis of Gene Expression Profiles in Physic Nut (Jatropha curcas L.) Seedlings Exposed to Salt Stress.</title>
        <authorList>
            <person name="Zhang L."/>
            <person name="Zhang C."/>
            <person name="Wu P."/>
            <person name="Chen Y."/>
            <person name="Li M."/>
            <person name="Jiang H."/>
            <person name="Wu G."/>
        </authorList>
    </citation>
    <scope>NUCLEOTIDE SEQUENCE [LARGE SCALE GENOMIC DNA]</scope>
    <source>
        <strain evidence="7">cv. GZQX0401</strain>
        <tissue evidence="6">Young leaves</tissue>
    </source>
</reference>
<dbReference type="PANTHER" id="PTHR12446:SF64">
    <property type="entry name" value="TESMIN_TSO1-LIKE CXC DOMAIN-CONTAINING PROTEIN"/>
    <property type="match status" value="1"/>
</dbReference>
<protein>
    <recommendedName>
        <fullName evidence="5">CRC domain-containing protein</fullName>
    </recommendedName>
</protein>
<sequence length="339" mass="37722">MPRLRARIISGAPMIRRRCHCKQSKCIQLYCECFASGAFCDGCGCSACHNNIENEAIRKSTIESILKRNRKAFKPKIASSSQTDGDNAKTVPIMLVGEQKGCHCKKSNCIKKYCECFQANIRCSENCKCVKCKNLEVNEQRTAHSWGEYDNSKASVEETNAATFAAIGSSGYSFSQETRKRKYQEILDSDKKEQEIQDIKQDQQENPVTVSGSFPTFSVTPAHCILSSTVLGSSKFAYRSLLADVVQPLDTRELCSFLVVASKAAKILPDMQEAKENQIATIPADQNGKNQEKEPDDQKVTSDNNLSTGNQTDTLDVEVSRSDGTNVQEGRLFYLREMN</sequence>
<dbReference type="GO" id="GO:0005634">
    <property type="term" value="C:nucleus"/>
    <property type="evidence" value="ECO:0007669"/>
    <property type="project" value="UniProtKB-SubCell"/>
</dbReference>
<evidence type="ECO:0000256" key="2">
    <source>
        <dbReference type="ARBA" id="ARBA00007267"/>
    </source>
</evidence>
<feature type="region of interest" description="Disordered" evidence="4">
    <location>
        <begin position="280"/>
        <end position="322"/>
    </location>
</feature>
<dbReference type="InterPro" id="IPR028307">
    <property type="entry name" value="Lin-54_fam"/>
</dbReference>
<organism evidence="6 7">
    <name type="scientific">Jatropha curcas</name>
    <name type="common">Barbados nut</name>
    <dbReference type="NCBI Taxonomy" id="180498"/>
    <lineage>
        <taxon>Eukaryota</taxon>
        <taxon>Viridiplantae</taxon>
        <taxon>Streptophyta</taxon>
        <taxon>Embryophyta</taxon>
        <taxon>Tracheophyta</taxon>
        <taxon>Spermatophyta</taxon>
        <taxon>Magnoliopsida</taxon>
        <taxon>eudicotyledons</taxon>
        <taxon>Gunneridae</taxon>
        <taxon>Pentapetalae</taxon>
        <taxon>rosids</taxon>
        <taxon>fabids</taxon>
        <taxon>Malpighiales</taxon>
        <taxon>Euphorbiaceae</taxon>
        <taxon>Crotonoideae</taxon>
        <taxon>Jatropheae</taxon>
        <taxon>Jatropha</taxon>
    </lineage>
</organism>
<evidence type="ECO:0000256" key="3">
    <source>
        <dbReference type="ARBA" id="ARBA00023242"/>
    </source>
</evidence>
<dbReference type="SMART" id="SM01114">
    <property type="entry name" value="CXC"/>
    <property type="match status" value="2"/>
</dbReference>
<evidence type="ECO:0000259" key="5">
    <source>
        <dbReference type="PROSITE" id="PS51634"/>
    </source>
</evidence>
<feature type="compositionally biased region" description="Basic and acidic residues" evidence="4">
    <location>
        <begin position="290"/>
        <end position="300"/>
    </location>
</feature>
<dbReference type="PANTHER" id="PTHR12446">
    <property type="entry name" value="TESMIN/TSO1-RELATED"/>
    <property type="match status" value="1"/>
</dbReference>
<proteinExistence type="inferred from homology"/>
<gene>
    <name evidence="6" type="ORF">JCGZ_06308</name>
</gene>
<comment type="similarity">
    <text evidence="2">Belongs to the lin-54 family.</text>
</comment>
<keyword evidence="7" id="KW-1185">Reference proteome</keyword>
<evidence type="ECO:0000256" key="4">
    <source>
        <dbReference type="SAM" id="MobiDB-lite"/>
    </source>
</evidence>
<dbReference type="InterPro" id="IPR005172">
    <property type="entry name" value="CRC"/>
</dbReference>
<dbReference type="Pfam" id="PF03638">
    <property type="entry name" value="TCR"/>
    <property type="match status" value="2"/>
</dbReference>